<dbReference type="Proteomes" id="UP000717585">
    <property type="component" value="Unassembled WGS sequence"/>
</dbReference>
<reference evidence="3" key="1">
    <citation type="submission" date="2021-05" db="EMBL/GenBank/DDBJ databases">
        <title>A free-living protist that lacks canonical eukaryotic 1 DNA replication and segregation systems.</title>
        <authorList>
            <person name="Salas-Leiva D.E."/>
            <person name="Tromer E.C."/>
            <person name="Curtis B.A."/>
            <person name="Jerlstrom-Hultqvist J."/>
            <person name="Kolisko M."/>
            <person name="Yi Z."/>
            <person name="Salas-Leiva J.S."/>
            <person name="Gallot-Lavallee L."/>
            <person name="Kops G.J.P.L."/>
            <person name="Archibald J.M."/>
            <person name="Simpson A.G.B."/>
            <person name="Roger A.J."/>
        </authorList>
    </citation>
    <scope>NUCLEOTIDE SEQUENCE</scope>
    <source>
        <strain evidence="3">BICM</strain>
    </source>
</reference>
<proteinExistence type="predicted"/>
<dbReference type="GO" id="GO:0006629">
    <property type="term" value="P:lipid metabolic process"/>
    <property type="evidence" value="ECO:0007669"/>
    <property type="project" value="InterPro"/>
</dbReference>
<accession>A0A8J6E3U4</accession>
<dbReference type="Gene3D" id="3.40.50.1820">
    <property type="entry name" value="alpha/beta hydrolase"/>
    <property type="match status" value="1"/>
</dbReference>
<dbReference type="InterPro" id="IPR051218">
    <property type="entry name" value="Sec_MonoDiacylglyc_Lipase"/>
</dbReference>
<dbReference type="InterPro" id="IPR002921">
    <property type="entry name" value="Fungal_lipase-type"/>
</dbReference>
<evidence type="ECO:0000259" key="2">
    <source>
        <dbReference type="Pfam" id="PF01764"/>
    </source>
</evidence>
<dbReference type="Pfam" id="PF01764">
    <property type="entry name" value="Lipase_3"/>
    <property type="match status" value="1"/>
</dbReference>
<dbReference type="OrthoDB" id="426718at2759"/>
<comment type="caution">
    <text evidence="3">The sequence shown here is derived from an EMBL/GenBank/DDBJ whole genome shotgun (WGS) entry which is preliminary data.</text>
</comment>
<organism evidence="3 4">
    <name type="scientific">Carpediemonas membranifera</name>
    <dbReference type="NCBI Taxonomy" id="201153"/>
    <lineage>
        <taxon>Eukaryota</taxon>
        <taxon>Metamonada</taxon>
        <taxon>Carpediemonas-like organisms</taxon>
        <taxon>Carpediemonas</taxon>
    </lineage>
</organism>
<evidence type="ECO:0000256" key="1">
    <source>
        <dbReference type="SAM" id="SignalP"/>
    </source>
</evidence>
<dbReference type="PANTHER" id="PTHR45856">
    <property type="entry name" value="ALPHA/BETA-HYDROLASES SUPERFAMILY PROTEIN"/>
    <property type="match status" value="1"/>
</dbReference>
<evidence type="ECO:0000313" key="3">
    <source>
        <dbReference type="EMBL" id="KAG9396026.1"/>
    </source>
</evidence>
<sequence length="294" mass="32849">MNLLLAFALIACVLAAGTYNPAIAKRAMHLSCASYCDSDKAVNGWTCPVCKTIDDISFVRVVRNEKTEARGYVALEVDPKTSAKTIHVVFRGTDSNENWLEDAEAWQTEHKNWPGVKVHRGFSEVYLSISETMNGLVRQLLEQGGVSLVQVTGHSLGAALASLSATDLRISGIVGRDVPLHLYTFGEPRVGTKAYAEMVPRTVDQVFRVTHYADIVPHLPMENMLVEKYHHEPTEVWYNEPNTEYRVCDGSGEDPTCSDSKATHVMDFKKGFKDHTFYLDVDVWTCMHVCHKDP</sequence>
<dbReference type="CDD" id="cd00519">
    <property type="entry name" value="Lipase_3"/>
    <property type="match status" value="1"/>
</dbReference>
<protein>
    <submittedName>
        <fullName evidence="3">Lipase (Class 3)</fullName>
    </submittedName>
</protein>
<dbReference type="AlphaFoldDB" id="A0A8J6E3U4"/>
<dbReference type="SUPFAM" id="SSF53474">
    <property type="entry name" value="alpha/beta-Hydrolases"/>
    <property type="match status" value="1"/>
</dbReference>
<keyword evidence="1" id="KW-0732">Signal</keyword>
<keyword evidence="4" id="KW-1185">Reference proteome</keyword>
<gene>
    <name evidence="3" type="ORF">J8273_2375</name>
</gene>
<feature type="chain" id="PRO_5035154077" evidence="1">
    <location>
        <begin position="16"/>
        <end position="294"/>
    </location>
</feature>
<feature type="domain" description="Fungal lipase-type" evidence="2">
    <location>
        <begin position="88"/>
        <end position="223"/>
    </location>
</feature>
<name>A0A8J6E3U4_9EUKA</name>
<dbReference type="PANTHER" id="PTHR45856:SF25">
    <property type="entry name" value="FUNGAL LIPASE-LIKE DOMAIN-CONTAINING PROTEIN"/>
    <property type="match status" value="1"/>
</dbReference>
<dbReference type="EMBL" id="JAHDYR010000007">
    <property type="protein sequence ID" value="KAG9396026.1"/>
    <property type="molecule type" value="Genomic_DNA"/>
</dbReference>
<feature type="signal peptide" evidence="1">
    <location>
        <begin position="1"/>
        <end position="15"/>
    </location>
</feature>
<dbReference type="InterPro" id="IPR029058">
    <property type="entry name" value="AB_hydrolase_fold"/>
</dbReference>
<evidence type="ECO:0000313" key="4">
    <source>
        <dbReference type="Proteomes" id="UP000717585"/>
    </source>
</evidence>